<accession>A0A918N8W2</accession>
<dbReference type="EMBL" id="BMXR01000005">
    <property type="protein sequence ID" value="GGX54807.1"/>
    <property type="molecule type" value="Genomic_DNA"/>
</dbReference>
<reference evidence="1" key="1">
    <citation type="journal article" date="2014" name="Int. J. Syst. Evol. Microbiol.">
        <title>Complete genome sequence of Corynebacterium casei LMG S-19264T (=DSM 44701T), isolated from a smear-ripened cheese.</title>
        <authorList>
            <consortium name="US DOE Joint Genome Institute (JGI-PGF)"/>
            <person name="Walter F."/>
            <person name="Albersmeier A."/>
            <person name="Kalinowski J."/>
            <person name="Ruckert C."/>
        </authorList>
    </citation>
    <scope>NUCLEOTIDE SEQUENCE</scope>
    <source>
        <strain evidence="1">KCTC 22169</strain>
    </source>
</reference>
<sequence length="347" mass="39206">MHRLIGWSLAAAITLLFGASAAKFLFEPEPEVRTPTATAVTPPPTLERYQRHISFTEPVRTLLLPDNIFKVICLIGPPVLVSGWDLDPDTRFVFFEGQFLVGGGADPVRYFYTNLKHPNDVSRYNSTVVSDLADHRDRIDPETTKRLQIPVLKGFPDKIEPLRALLEAPTVEYEKNGKRRLVYDQKMCIGETLIQGAYVDIDDDYVVNAKGLTTPEDVHLAVNNLQRKRVPPPDDPDPAPIRYNDEPPFEGTAEYQLVELIKAREKGDREAALSMVSESVTSDFIRESLIRSMEDGSPVRLDSLTYQVLEVSHTQVDIEVVYHVMSGSLFRGKHRMVLEDGQWKAKF</sequence>
<organism evidence="1 2">
    <name type="scientific">Saccharospirillum salsuginis</name>
    <dbReference type="NCBI Taxonomy" id="418750"/>
    <lineage>
        <taxon>Bacteria</taxon>
        <taxon>Pseudomonadati</taxon>
        <taxon>Pseudomonadota</taxon>
        <taxon>Gammaproteobacteria</taxon>
        <taxon>Oceanospirillales</taxon>
        <taxon>Saccharospirillaceae</taxon>
        <taxon>Saccharospirillum</taxon>
    </lineage>
</organism>
<reference evidence="1" key="2">
    <citation type="submission" date="2020-09" db="EMBL/GenBank/DDBJ databases">
        <authorList>
            <person name="Sun Q."/>
            <person name="Kim S."/>
        </authorList>
    </citation>
    <scope>NUCLEOTIDE SEQUENCE</scope>
    <source>
        <strain evidence="1">KCTC 22169</strain>
    </source>
</reference>
<keyword evidence="2" id="KW-1185">Reference proteome</keyword>
<proteinExistence type="predicted"/>
<evidence type="ECO:0000313" key="2">
    <source>
        <dbReference type="Proteomes" id="UP000626148"/>
    </source>
</evidence>
<dbReference type="RefSeq" id="WP_189608672.1">
    <property type="nucleotide sequence ID" value="NZ_BMXR01000005.1"/>
</dbReference>
<gene>
    <name evidence="1" type="ORF">GCM10007392_22850</name>
</gene>
<protein>
    <submittedName>
        <fullName evidence="1">Uncharacterized protein</fullName>
    </submittedName>
</protein>
<dbReference type="AlphaFoldDB" id="A0A918N8W2"/>
<comment type="caution">
    <text evidence="1">The sequence shown here is derived from an EMBL/GenBank/DDBJ whole genome shotgun (WGS) entry which is preliminary data.</text>
</comment>
<name>A0A918N8W2_9GAMM</name>
<evidence type="ECO:0000313" key="1">
    <source>
        <dbReference type="EMBL" id="GGX54807.1"/>
    </source>
</evidence>
<dbReference type="Proteomes" id="UP000626148">
    <property type="component" value="Unassembled WGS sequence"/>
</dbReference>